<evidence type="ECO:0000259" key="2">
    <source>
        <dbReference type="PROSITE" id="PS51194"/>
    </source>
</evidence>
<keyword evidence="1" id="KW-0378">Hydrolase</keyword>
<evidence type="ECO:0000256" key="1">
    <source>
        <dbReference type="ARBA" id="ARBA00022801"/>
    </source>
</evidence>
<dbReference type="Gene3D" id="3.40.50.300">
    <property type="entry name" value="P-loop containing nucleotide triphosphate hydrolases"/>
    <property type="match status" value="1"/>
</dbReference>
<dbReference type="EMBL" id="JARKHS020029299">
    <property type="protein sequence ID" value="KAK8763457.1"/>
    <property type="molecule type" value="Genomic_DNA"/>
</dbReference>
<keyword evidence="4" id="KW-1185">Reference proteome</keyword>
<sequence length="217" mass="24706">MSDDCPVFVGLISSLVSDVSLQNNRVLVFSQFTMMLDILEAYLKIRGYKWLRLDGSTSVADRQDLIDKYSGDDSILVFLLSTRAGGLGINLTSANVVVIHDLDFNPYNDKQAEDRCHRLGQSKEVYIIRLISKDTIDEGILAIAKDKLKLERDITEDGYCLPREKMDVTMKVNLCSSPSPLEFQCLHTFVLHYPNFFVRKFELCNWHTVDIGIAVYK</sequence>
<protein>
    <recommendedName>
        <fullName evidence="2">Helicase C-terminal domain-containing protein</fullName>
    </recommendedName>
</protein>
<dbReference type="SUPFAM" id="SSF52540">
    <property type="entry name" value="P-loop containing nucleoside triphosphate hydrolases"/>
    <property type="match status" value="1"/>
</dbReference>
<gene>
    <name evidence="3" type="ORF">V5799_033934</name>
</gene>
<feature type="non-terminal residue" evidence="3">
    <location>
        <position position="217"/>
    </location>
</feature>
<dbReference type="Pfam" id="PF00271">
    <property type="entry name" value="Helicase_C"/>
    <property type="match status" value="1"/>
</dbReference>
<evidence type="ECO:0000313" key="4">
    <source>
        <dbReference type="Proteomes" id="UP001321473"/>
    </source>
</evidence>
<dbReference type="InterPro" id="IPR049730">
    <property type="entry name" value="SNF2/RAD54-like_C"/>
</dbReference>
<dbReference type="CDD" id="cd18793">
    <property type="entry name" value="SF2_C_SNF"/>
    <property type="match status" value="1"/>
</dbReference>
<dbReference type="InterPro" id="IPR001650">
    <property type="entry name" value="Helicase_C-like"/>
</dbReference>
<dbReference type="PROSITE" id="PS51194">
    <property type="entry name" value="HELICASE_CTER"/>
    <property type="match status" value="1"/>
</dbReference>
<dbReference type="GO" id="GO:0016787">
    <property type="term" value="F:hydrolase activity"/>
    <property type="evidence" value="ECO:0007669"/>
    <property type="project" value="UniProtKB-KW"/>
</dbReference>
<proteinExistence type="predicted"/>
<accession>A0AAQ4DLW7</accession>
<reference evidence="3 4" key="1">
    <citation type="journal article" date="2023" name="Arcadia Sci">
        <title>De novo assembly of a long-read Amblyomma americanum tick genome.</title>
        <authorList>
            <person name="Chou S."/>
            <person name="Poskanzer K.E."/>
            <person name="Rollins M."/>
            <person name="Thuy-Boun P.S."/>
        </authorList>
    </citation>
    <scope>NUCLEOTIDE SEQUENCE [LARGE SCALE GENOMIC DNA]</scope>
    <source>
        <strain evidence="3">F_SG_1</strain>
        <tissue evidence="3">Salivary glands</tissue>
    </source>
</reference>
<evidence type="ECO:0000313" key="3">
    <source>
        <dbReference type="EMBL" id="KAK8763457.1"/>
    </source>
</evidence>
<dbReference type="PANTHER" id="PTHR10799">
    <property type="entry name" value="SNF2/RAD54 HELICASE FAMILY"/>
    <property type="match status" value="1"/>
</dbReference>
<feature type="domain" description="Helicase C-terminal" evidence="2">
    <location>
        <begin position="11"/>
        <end position="169"/>
    </location>
</feature>
<name>A0AAQ4DLW7_AMBAM</name>
<dbReference type="SMART" id="SM00490">
    <property type="entry name" value="HELICc"/>
    <property type="match status" value="1"/>
</dbReference>
<dbReference type="InterPro" id="IPR027417">
    <property type="entry name" value="P-loop_NTPase"/>
</dbReference>
<organism evidence="3 4">
    <name type="scientific">Amblyomma americanum</name>
    <name type="common">Lone star tick</name>
    <dbReference type="NCBI Taxonomy" id="6943"/>
    <lineage>
        <taxon>Eukaryota</taxon>
        <taxon>Metazoa</taxon>
        <taxon>Ecdysozoa</taxon>
        <taxon>Arthropoda</taxon>
        <taxon>Chelicerata</taxon>
        <taxon>Arachnida</taxon>
        <taxon>Acari</taxon>
        <taxon>Parasitiformes</taxon>
        <taxon>Ixodida</taxon>
        <taxon>Ixodoidea</taxon>
        <taxon>Ixodidae</taxon>
        <taxon>Amblyomminae</taxon>
        <taxon>Amblyomma</taxon>
    </lineage>
</organism>
<dbReference type="Proteomes" id="UP001321473">
    <property type="component" value="Unassembled WGS sequence"/>
</dbReference>
<comment type="caution">
    <text evidence="3">The sequence shown here is derived from an EMBL/GenBank/DDBJ whole genome shotgun (WGS) entry which is preliminary data.</text>
</comment>
<dbReference type="AlphaFoldDB" id="A0AAQ4DLW7"/>